<dbReference type="Proteomes" id="UP000320085">
    <property type="component" value="Unassembled WGS sequence"/>
</dbReference>
<gene>
    <name evidence="3" type="ORF">FHX52_1617</name>
</gene>
<dbReference type="PANTHER" id="PTHR33376:SF4">
    <property type="entry name" value="SIALIC ACID-BINDING PERIPLASMIC PROTEIN SIAP"/>
    <property type="match status" value="1"/>
</dbReference>
<reference evidence="3 4" key="1">
    <citation type="submission" date="2019-06" db="EMBL/GenBank/DDBJ databases">
        <title>Sequencing the genomes of 1000 actinobacteria strains.</title>
        <authorList>
            <person name="Klenk H.-P."/>
        </authorList>
    </citation>
    <scope>NUCLEOTIDE SEQUENCE [LARGE SCALE GENOMIC DNA]</scope>
    <source>
        <strain evidence="3 4">DSM 21776</strain>
    </source>
</reference>
<dbReference type="NCBIfam" id="NF037995">
    <property type="entry name" value="TRAP_S1"/>
    <property type="match status" value="1"/>
</dbReference>
<sequence>MNRTIAALAATLTAFALSACAEPTGRTGTGPDPVTLKAPEAASDALLGKLATDTASAAVKVTLTPAATNDGTEDTVTLDRLKSGLFDLALVRAGRLEEEGARSLAPLGTPFLVTNDDQAKRIAADPRAADLYAGLPDIGLVGIGLVPVGVRHPFGYTTPLLGAADYAGKTINNRVDATSTKILRALGANVDHSANEERASKVKAGALRGIEASVQTFGAVDLPAVLTSNVDLYARFDVIVVRKATWEALTASQRDALKASVAKANSASIAATRSEEAAMAEWCMLPGASVVTATDAELATLHAKLDPIVEQITAKHTASVDWMRALRQGTTDPVLACGDAAGNDPDATPPIQPVGNQHVLDGRWRAGGTSADLEAAGVTPSDAIGNAGIWELEIDGASAHVRLPDRATCEWTFTFAGNRVLVDLGTDSHCGGKMFGTWSRSGDVVTFVWENPKPKDPDAVYLNKLDTALFGHFVKVQGG</sequence>
<accession>A0A543PWN0</accession>
<evidence type="ECO:0000313" key="4">
    <source>
        <dbReference type="Proteomes" id="UP000320085"/>
    </source>
</evidence>
<dbReference type="EMBL" id="VFQF01000001">
    <property type="protein sequence ID" value="TQN48483.1"/>
    <property type="molecule type" value="Genomic_DNA"/>
</dbReference>
<dbReference type="PANTHER" id="PTHR33376">
    <property type="match status" value="1"/>
</dbReference>
<dbReference type="InterPro" id="IPR018389">
    <property type="entry name" value="DctP_fam"/>
</dbReference>
<name>A0A543PWN0_9MICO</name>
<dbReference type="InterPro" id="IPR038404">
    <property type="entry name" value="TRAP_DctP_sf"/>
</dbReference>
<keyword evidence="1 2" id="KW-0732">Signal</keyword>
<evidence type="ECO:0000313" key="3">
    <source>
        <dbReference type="EMBL" id="TQN48483.1"/>
    </source>
</evidence>
<protein>
    <submittedName>
        <fullName evidence="3">TRAP-type C4-dicarboxylate transport system substrate-binding protein</fullName>
    </submittedName>
</protein>
<comment type="caution">
    <text evidence="3">The sequence shown here is derived from an EMBL/GenBank/DDBJ whole genome shotgun (WGS) entry which is preliminary data.</text>
</comment>
<feature type="chain" id="PRO_5021823478" evidence="2">
    <location>
        <begin position="22"/>
        <end position="479"/>
    </location>
</feature>
<dbReference type="GO" id="GO:0055085">
    <property type="term" value="P:transmembrane transport"/>
    <property type="evidence" value="ECO:0007669"/>
    <property type="project" value="InterPro"/>
</dbReference>
<dbReference type="OrthoDB" id="9815946at2"/>
<proteinExistence type="predicted"/>
<dbReference type="RefSeq" id="WP_141821412.1">
    <property type="nucleotide sequence ID" value="NZ_BAAAQC010000006.1"/>
</dbReference>
<feature type="signal peptide" evidence="2">
    <location>
        <begin position="1"/>
        <end position="21"/>
    </location>
</feature>
<dbReference type="PROSITE" id="PS51257">
    <property type="entry name" value="PROKAR_LIPOPROTEIN"/>
    <property type="match status" value="1"/>
</dbReference>
<organism evidence="3 4">
    <name type="scientific">Humibacillus xanthopallidus</name>
    <dbReference type="NCBI Taxonomy" id="412689"/>
    <lineage>
        <taxon>Bacteria</taxon>
        <taxon>Bacillati</taxon>
        <taxon>Actinomycetota</taxon>
        <taxon>Actinomycetes</taxon>
        <taxon>Micrococcales</taxon>
        <taxon>Intrasporangiaceae</taxon>
        <taxon>Humibacillus</taxon>
    </lineage>
</organism>
<dbReference type="Gene3D" id="3.40.190.170">
    <property type="entry name" value="Bacterial extracellular solute-binding protein, family 7"/>
    <property type="match status" value="1"/>
</dbReference>
<dbReference type="Pfam" id="PF03480">
    <property type="entry name" value="DctP"/>
    <property type="match status" value="1"/>
</dbReference>
<dbReference type="AlphaFoldDB" id="A0A543PWN0"/>
<evidence type="ECO:0000256" key="2">
    <source>
        <dbReference type="SAM" id="SignalP"/>
    </source>
</evidence>
<evidence type="ECO:0000256" key="1">
    <source>
        <dbReference type="ARBA" id="ARBA00022729"/>
    </source>
</evidence>